<keyword evidence="1" id="KW-0540">Nuclease</keyword>
<keyword evidence="1" id="KW-0378">Hydrolase</keyword>
<evidence type="ECO:0000313" key="2">
    <source>
        <dbReference type="Proteomes" id="UP000287853"/>
    </source>
</evidence>
<evidence type="ECO:0000313" key="1">
    <source>
        <dbReference type="EMBL" id="RWX47415.1"/>
    </source>
</evidence>
<dbReference type="SUPFAM" id="SSF64182">
    <property type="entry name" value="DHH phosphoesterases"/>
    <property type="match status" value="1"/>
</dbReference>
<comment type="caution">
    <text evidence="1">The sequence shown here is derived from an EMBL/GenBank/DDBJ whole genome shotgun (WGS) entry which is preliminary data.</text>
</comment>
<dbReference type="AlphaFoldDB" id="A0A444J3I3"/>
<dbReference type="EMBL" id="MTKO01000034">
    <property type="protein sequence ID" value="RWX47415.1"/>
    <property type="molecule type" value="Genomic_DNA"/>
</dbReference>
<accession>A0A444J3I3</accession>
<sequence>MNFLDVFNGDADGICALHQLRLHEPRPDARLLSGVKRDIALLDQVTEVSDTALTVLDISLDKNRESLDKILAADSGNTVFYADHHYAGELPNSERLTAHIDPQPLICTSLIINQLLEGKYALWAVVGAFGDNLDESAEQLARQLGVDQAALALLKETGILLNYNGYGASLEDLFFDPVELFGQVQPYAHPRDFYANAAALRTLKEGYQSDMEQAMSFSPVHQDNSGRVYQLPAEAWSRRVAGVYSNTLARQKPELAHALLTENVDKSLRISVRAPLSHRNGADVLCRRFPSGGGRAAAAGINALPSEQLDDFIRAFSEQFHPSDSV</sequence>
<protein>
    <submittedName>
        <fullName evidence="1">Single-stranded DNA-specific exonuclease, DHH superfamily</fullName>
    </submittedName>
</protein>
<name>A0A444J3I3_9BACT</name>
<keyword evidence="1" id="KW-0269">Exonuclease</keyword>
<dbReference type="Proteomes" id="UP000287853">
    <property type="component" value="Unassembled WGS sequence"/>
</dbReference>
<reference evidence="1 2" key="1">
    <citation type="submission" date="2017-01" db="EMBL/GenBank/DDBJ databases">
        <title>The cable genome- insights into the physiology and evolution of filamentous bacteria capable of sulfide oxidation via long distance electron transfer.</title>
        <authorList>
            <person name="Schreiber L."/>
            <person name="Bjerg J.T."/>
            <person name="Boggild A."/>
            <person name="Van De Vossenberg J."/>
            <person name="Meysman F."/>
            <person name="Nielsen L.P."/>
            <person name="Schramm A."/>
            <person name="Kjeldsen K.U."/>
        </authorList>
    </citation>
    <scope>NUCLEOTIDE SEQUENCE [LARGE SCALE GENOMIC DNA]</scope>
    <source>
        <strain evidence="1">MCF</strain>
    </source>
</reference>
<gene>
    <name evidence="1" type="ORF">H206_01506</name>
</gene>
<dbReference type="InterPro" id="IPR038763">
    <property type="entry name" value="DHH_sf"/>
</dbReference>
<proteinExistence type="predicted"/>
<keyword evidence="2" id="KW-1185">Reference proteome</keyword>
<organism evidence="1 2">
    <name type="scientific">Candidatus Electrothrix aarhusensis</name>
    <dbReference type="NCBI Taxonomy" id="1859131"/>
    <lineage>
        <taxon>Bacteria</taxon>
        <taxon>Pseudomonadati</taxon>
        <taxon>Thermodesulfobacteriota</taxon>
        <taxon>Desulfobulbia</taxon>
        <taxon>Desulfobulbales</taxon>
        <taxon>Desulfobulbaceae</taxon>
        <taxon>Candidatus Electrothrix</taxon>
    </lineage>
</organism>
<dbReference type="GO" id="GO:0004527">
    <property type="term" value="F:exonuclease activity"/>
    <property type="evidence" value="ECO:0007669"/>
    <property type="project" value="UniProtKB-KW"/>
</dbReference>